<dbReference type="InterPro" id="IPR033121">
    <property type="entry name" value="PEPTIDASE_A1"/>
</dbReference>
<keyword evidence="2 4" id="KW-0064">Aspartyl protease</keyword>
<name>A0A8K0XT25_9AGAR</name>
<dbReference type="CDD" id="cd05471">
    <property type="entry name" value="pepsin_like"/>
    <property type="match status" value="1"/>
</dbReference>
<comment type="caution">
    <text evidence="7">The sequence shown here is derived from an EMBL/GenBank/DDBJ whole genome shotgun (WGS) entry which is preliminary data.</text>
</comment>
<dbReference type="PANTHER" id="PTHR47966:SF6">
    <property type="entry name" value="PEPTIDASE A1 DOMAIN-CONTAINING PROTEIN"/>
    <property type="match status" value="1"/>
</dbReference>
<dbReference type="GO" id="GO:0006508">
    <property type="term" value="P:proteolysis"/>
    <property type="evidence" value="ECO:0007669"/>
    <property type="project" value="UniProtKB-KW"/>
</dbReference>
<dbReference type="AlphaFoldDB" id="A0A8K0XT25"/>
<dbReference type="Proteomes" id="UP000813824">
    <property type="component" value="Unassembled WGS sequence"/>
</dbReference>
<dbReference type="GO" id="GO:0004190">
    <property type="term" value="F:aspartic-type endopeptidase activity"/>
    <property type="evidence" value="ECO:0007669"/>
    <property type="project" value="UniProtKB-KW"/>
</dbReference>
<evidence type="ECO:0000256" key="2">
    <source>
        <dbReference type="ARBA" id="ARBA00022750"/>
    </source>
</evidence>
<organism evidence="7 8">
    <name type="scientific">Cristinia sonorae</name>
    <dbReference type="NCBI Taxonomy" id="1940300"/>
    <lineage>
        <taxon>Eukaryota</taxon>
        <taxon>Fungi</taxon>
        <taxon>Dikarya</taxon>
        <taxon>Basidiomycota</taxon>
        <taxon>Agaricomycotina</taxon>
        <taxon>Agaricomycetes</taxon>
        <taxon>Agaricomycetidae</taxon>
        <taxon>Agaricales</taxon>
        <taxon>Pleurotineae</taxon>
        <taxon>Stephanosporaceae</taxon>
        <taxon>Cristinia</taxon>
    </lineage>
</organism>
<dbReference type="OrthoDB" id="771136at2759"/>
<feature type="active site" evidence="3">
    <location>
        <position position="312"/>
    </location>
</feature>
<feature type="signal peptide" evidence="5">
    <location>
        <begin position="1"/>
        <end position="23"/>
    </location>
</feature>
<dbReference type="PANTHER" id="PTHR47966">
    <property type="entry name" value="BETA-SITE APP-CLEAVING ENZYME, ISOFORM A-RELATED"/>
    <property type="match status" value="1"/>
</dbReference>
<dbReference type="PROSITE" id="PS00141">
    <property type="entry name" value="ASP_PROTEASE"/>
    <property type="match status" value="1"/>
</dbReference>
<dbReference type="InterPro" id="IPR001461">
    <property type="entry name" value="Aspartic_peptidase_A1"/>
</dbReference>
<evidence type="ECO:0000256" key="3">
    <source>
        <dbReference type="PIRSR" id="PIRSR601461-1"/>
    </source>
</evidence>
<keyword evidence="4 7" id="KW-0645">Protease</keyword>
<dbReference type="Pfam" id="PF00026">
    <property type="entry name" value="Asp"/>
    <property type="match status" value="1"/>
</dbReference>
<dbReference type="EMBL" id="JAEVFJ010000006">
    <property type="protein sequence ID" value="KAH8103849.1"/>
    <property type="molecule type" value="Genomic_DNA"/>
</dbReference>
<feature type="chain" id="PRO_5035440270" evidence="5">
    <location>
        <begin position="24"/>
        <end position="490"/>
    </location>
</feature>
<gene>
    <name evidence="7" type="ORF">BXZ70DRAFT_667805</name>
</gene>
<dbReference type="InterPro" id="IPR021109">
    <property type="entry name" value="Peptidase_aspartic_dom_sf"/>
</dbReference>
<feature type="domain" description="Peptidase A1" evidence="6">
    <location>
        <begin position="94"/>
        <end position="426"/>
    </location>
</feature>
<reference evidence="7" key="1">
    <citation type="journal article" date="2021" name="New Phytol.">
        <title>Evolutionary innovations through gain and loss of genes in the ectomycorrhizal Boletales.</title>
        <authorList>
            <person name="Wu G."/>
            <person name="Miyauchi S."/>
            <person name="Morin E."/>
            <person name="Kuo A."/>
            <person name="Drula E."/>
            <person name="Varga T."/>
            <person name="Kohler A."/>
            <person name="Feng B."/>
            <person name="Cao Y."/>
            <person name="Lipzen A."/>
            <person name="Daum C."/>
            <person name="Hundley H."/>
            <person name="Pangilinan J."/>
            <person name="Johnson J."/>
            <person name="Barry K."/>
            <person name="LaButti K."/>
            <person name="Ng V."/>
            <person name="Ahrendt S."/>
            <person name="Min B."/>
            <person name="Choi I.G."/>
            <person name="Park H."/>
            <person name="Plett J.M."/>
            <person name="Magnuson J."/>
            <person name="Spatafora J.W."/>
            <person name="Nagy L.G."/>
            <person name="Henrissat B."/>
            <person name="Grigoriev I.V."/>
            <person name="Yang Z.L."/>
            <person name="Xu J."/>
            <person name="Martin F.M."/>
        </authorList>
    </citation>
    <scope>NUCLEOTIDE SEQUENCE</scope>
    <source>
        <strain evidence="7">KKN 215</strain>
    </source>
</reference>
<accession>A0A8K0XT25</accession>
<evidence type="ECO:0000256" key="4">
    <source>
        <dbReference type="RuleBase" id="RU000454"/>
    </source>
</evidence>
<evidence type="ECO:0000313" key="8">
    <source>
        <dbReference type="Proteomes" id="UP000813824"/>
    </source>
</evidence>
<keyword evidence="4" id="KW-0378">Hydrolase</keyword>
<evidence type="ECO:0000256" key="1">
    <source>
        <dbReference type="ARBA" id="ARBA00007447"/>
    </source>
</evidence>
<dbReference type="Gene3D" id="2.40.70.10">
    <property type="entry name" value="Acid Proteases"/>
    <property type="match status" value="2"/>
</dbReference>
<feature type="active site" evidence="3">
    <location>
        <position position="112"/>
    </location>
</feature>
<keyword evidence="8" id="KW-1185">Reference proteome</keyword>
<protein>
    <submittedName>
        <fullName evidence="7">Acid protease</fullName>
    </submittedName>
</protein>
<evidence type="ECO:0000313" key="7">
    <source>
        <dbReference type="EMBL" id="KAH8103849.1"/>
    </source>
</evidence>
<dbReference type="PROSITE" id="PS51767">
    <property type="entry name" value="PEPTIDASE_A1"/>
    <property type="match status" value="1"/>
</dbReference>
<evidence type="ECO:0000259" key="6">
    <source>
        <dbReference type="PROSITE" id="PS51767"/>
    </source>
</evidence>
<dbReference type="InterPro" id="IPR001969">
    <property type="entry name" value="Aspartic_peptidase_AS"/>
</dbReference>
<dbReference type="SUPFAM" id="SSF50630">
    <property type="entry name" value="Acid proteases"/>
    <property type="match status" value="1"/>
</dbReference>
<evidence type="ECO:0000256" key="5">
    <source>
        <dbReference type="SAM" id="SignalP"/>
    </source>
</evidence>
<comment type="similarity">
    <text evidence="1 4">Belongs to the peptidase A1 family.</text>
</comment>
<proteinExistence type="inferred from homology"/>
<dbReference type="InterPro" id="IPR034164">
    <property type="entry name" value="Pepsin-like_dom"/>
</dbReference>
<keyword evidence="5" id="KW-0732">Signal</keyword>
<dbReference type="PRINTS" id="PR00792">
    <property type="entry name" value="PEPSIN"/>
</dbReference>
<sequence>MHPTCPLIGILLLSLSLRGYANAAAVHTPDGAIRKLHELTLSARVRAPRTIAQWGAWASFQRHRLSIKYGSKDRLMKRGSGMNLLTNQNADSSYFGSLVVGTPPVSYNVILDTGSSDFWLATTEALNHVDGNDPDDRFLPGYNPEASSSYVPLNRKFSITYGSGGAAGVLGKEIVQMAGFTVQDQVMAVVSNMTEDMLSVPVSGLLGLGFPSIATSREIPFWLNVAAQPGVLDDAIMAFHLTRYLNDFDARNAEPGGSFIFGGVNSSLFSGEIDFQDIPGGRVGYWIQTLTSIFCQGTPLQLPLVPQYAAIDTGTTLVGGPPTIIQQLYQSIPGSERGIGDYDGYYTYPCATTVSISLTFGNSSISWPISPDDFKLAQLSSDTCLGAFFEFPTTNPNGPSWIIGDTFLKNVYSVFRAAPKPAVGFAQLSDLAKDMNGRGGALPTPTYMDNGATVTAQDGLARPTSGGSPLYAQLLTLFSALISAIWLAAS</sequence>